<comment type="subcellular location">
    <subcellularLocation>
        <location evidence="12">Cell membrane</location>
        <topology evidence="12">Peripheral membrane protein</topology>
    </subcellularLocation>
</comment>
<protein>
    <recommendedName>
        <fullName evidence="12">Phosphatidylserine decarboxylase proenzyme</fullName>
        <ecNumber evidence="12">4.1.1.65</ecNumber>
    </recommendedName>
    <component>
        <recommendedName>
            <fullName evidence="12">Phosphatidylserine decarboxylase alpha chain</fullName>
        </recommendedName>
    </component>
    <component>
        <recommendedName>
            <fullName evidence="12">Phosphatidylserine decarboxylase beta chain</fullName>
        </recommendedName>
    </component>
</protein>
<comment type="subunit">
    <text evidence="12">Heterodimer of a large membrane-associated beta subunit and a small pyruvoyl-containing alpha subunit.</text>
</comment>
<keyword evidence="3 12" id="KW-0444">Lipid biosynthesis</keyword>
<dbReference type="InterPro" id="IPR033177">
    <property type="entry name" value="PSD-B"/>
</dbReference>
<dbReference type="HAMAP" id="MF_00662">
    <property type="entry name" value="PS_decarb_PSD_B_type1"/>
    <property type="match status" value="1"/>
</dbReference>
<evidence type="ECO:0000256" key="11">
    <source>
        <dbReference type="ARBA" id="ARBA00023317"/>
    </source>
</evidence>
<comment type="pathway">
    <text evidence="1">Lipid metabolism.</text>
</comment>
<keyword evidence="4 12" id="KW-0210">Decarboxylase</keyword>
<evidence type="ECO:0000256" key="2">
    <source>
        <dbReference type="ARBA" id="ARBA00022475"/>
    </source>
</evidence>
<keyword evidence="7 12" id="KW-0865">Zymogen</keyword>
<evidence type="ECO:0000256" key="5">
    <source>
        <dbReference type="ARBA" id="ARBA00023098"/>
    </source>
</evidence>
<dbReference type="GO" id="GO:0004609">
    <property type="term" value="F:phosphatidylserine decarboxylase activity"/>
    <property type="evidence" value="ECO:0007669"/>
    <property type="project" value="UniProtKB-UniRule"/>
</dbReference>
<accession>A0A5D4T2Y8</accession>
<feature type="active site" description="Charge relay system; for autoendoproteolytic cleavage activity" evidence="12">
    <location>
        <position position="142"/>
    </location>
</feature>
<dbReference type="OrthoDB" id="9802030at2"/>
<sequence length="260" mass="29476">MLKSIYRLAIELTNHKLSSMAVKRFASSKLSKRFIPSFAKVYNINTEEMQEQMDTFPTLQQFFIRNLKPHVRPIDSGKSSVVSPVDAVVEKKGLITDSLQLRAKGIDYSVGEMLSDLKLAEKYMGGSYMVLYLSPSHYHKIHTPISGNVTKQWTLGGKSYPVNQMGLKYGKEPLAKNYRRLTEIEHEGKHVVVVKVGAMFVNSIELTHESEQLVKGEEMAYFSFGSTVILLFEKDGFMIEDTLKEKEEVKVGQKIGTWLS</sequence>
<dbReference type="Proteomes" id="UP000322524">
    <property type="component" value="Unassembled WGS sequence"/>
</dbReference>
<keyword evidence="2 12" id="KW-1003">Cell membrane</keyword>
<evidence type="ECO:0000256" key="12">
    <source>
        <dbReference type="HAMAP-Rule" id="MF_00662"/>
    </source>
</evidence>
<dbReference type="GO" id="GO:0005886">
    <property type="term" value="C:plasma membrane"/>
    <property type="evidence" value="ECO:0007669"/>
    <property type="project" value="UniProtKB-SubCell"/>
</dbReference>
<reference evidence="13 14" key="1">
    <citation type="submission" date="2019-08" db="EMBL/GenBank/DDBJ databases">
        <title>Bacillus genomes from the desert of Cuatro Cienegas, Coahuila.</title>
        <authorList>
            <person name="Olmedo-Alvarez G."/>
        </authorList>
    </citation>
    <scope>NUCLEOTIDE SEQUENCE [LARGE SCALE GENOMIC DNA]</scope>
    <source>
        <strain evidence="13 14">CH28_1T</strain>
    </source>
</reference>
<dbReference type="PANTHER" id="PTHR10067:SF6">
    <property type="entry name" value="PHOSPHATIDYLSERINE DECARBOXYLASE PROENZYME, MITOCHONDRIAL"/>
    <property type="match status" value="1"/>
</dbReference>
<dbReference type="InterPro" id="IPR033178">
    <property type="entry name" value="PSD_type1_pro"/>
</dbReference>
<keyword evidence="8 12" id="KW-0594">Phospholipid biosynthesis</keyword>
<organism evidence="13 14">
    <name type="scientific">Sutcliffiella horikoshii</name>
    <dbReference type="NCBI Taxonomy" id="79883"/>
    <lineage>
        <taxon>Bacteria</taxon>
        <taxon>Bacillati</taxon>
        <taxon>Bacillota</taxon>
        <taxon>Bacilli</taxon>
        <taxon>Bacillales</taxon>
        <taxon>Bacillaceae</taxon>
        <taxon>Sutcliffiella</taxon>
    </lineage>
</organism>
<comment type="PTM">
    <text evidence="12">Is synthesized initially as an inactive proenzyme. Formation of the active enzyme involves a self-maturation process in which the active site pyruvoyl group is generated from an internal serine residue via an autocatalytic post-translational modification. Two non-identical subunits are generated from the proenzyme in this reaction, and the pyruvate is formed at the N-terminus of the alpha chain, which is derived from the carboxyl end of the proenzyme. The autoendoproteolytic cleavage occurs by a canonical serine protease mechanism, in which the side chain hydroxyl group of the serine supplies its oxygen atom to form the C-terminus of the beta chain, while the remainder of the serine residue undergoes an oxidative deamination to produce ammonia and the pyruvoyl prosthetic group on the alpha chain. During this reaction, the Ser that is part of the protease active site of the proenzyme becomes the pyruvoyl prosthetic group, which constitutes an essential element of the active site of the mature decarboxylase.</text>
</comment>
<dbReference type="STRING" id="79883.GCA_001636495_01892"/>
<evidence type="ECO:0000256" key="4">
    <source>
        <dbReference type="ARBA" id="ARBA00022793"/>
    </source>
</evidence>
<keyword evidence="5 12" id="KW-0443">Lipid metabolism</keyword>
<dbReference type="EMBL" id="VTEV01000003">
    <property type="protein sequence ID" value="TYS68822.1"/>
    <property type="molecule type" value="Genomic_DNA"/>
</dbReference>
<evidence type="ECO:0000256" key="3">
    <source>
        <dbReference type="ARBA" id="ARBA00022516"/>
    </source>
</evidence>
<comment type="caution">
    <text evidence="13">The sequence shown here is derived from an EMBL/GenBank/DDBJ whole genome shotgun (WGS) entry which is preliminary data.</text>
</comment>
<feature type="active site" description="Charge relay system; for autoendoproteolytic cleavage activity" evidence="12">
    <location>
        <position position="86"/>
    </location>
</feature>
<evidence type="ECO:0000313" key="14">
    <source>
        <dbReference type="Proteomes" id="UP000322524"/>
    </source>
</evidence>
<dbReference type="Pfam" id="PF02666">
    <property type="entry name" value="PS_Dcarbxylase"/>
    <property type="match status" value="1"/>
</dbReference>
<feature type="chain" id="PRO_5023247794" description="Phosphatidylserine decarboxylase alpha chain" evidence="12">
    <location>
        <begin position="226"/>
        <end position="260"/>
    </location>
</feature>
<evidence type="ECO:0000256" key="1">
    <source>
        <dbReference type="ARBA" id="ARBA00005189"/>
    </source>
</evidence>
<evidence type="ECO:0000256" key="6">
    <source>
        <dbReference type="ARBA" id="ARBA00023136"/>
    </source>
</evidence>
<feature type="modified residue" description="Pyruvic acid (Ser); by autocatalysis" evidence="12">
    <location>
        <position position="226"/>
    </location>
</feature>
<feature type="active site" description="Schiff-base intermediate with substrate; via pyruvic acid; for decarboxylase activity" evidence="12">
    <location>
        <position position="226"/>
    </location>
</feature>
<keyword evidence="10 12" id="KW-1208">Phospholipid metabolism</keyword>
<feature type="active site" description="Charge relay system; for autoendoproteolytic cleavage activity" evidence="12">
    <location>
        <position position="226"/>
    </location>
</feature>
<feature type="chain" id="PRO_5023247793" description="Phosphatidylserine decarboxylase beta chain" evidence="12">
    <location>
        <begin position="1"/>
        <end position="225"/>
    </location>
</feature>
<feature type="site" description="Cleavage (non-hydrolytic); by autocatalysis" evidence="12">
    <location>
        <begin position="225"/>
        <end position="226"/>
    </location>
</feature>
<dbReference type="NCBIfam" id="TIGR00163">
    <property type="entry name" value="PS_decarb"/>
    <property type="match status" value="1"/>
</dbReference>
<dbReference type="EC" id="4.1.1.65" evidence="12"/>
<dbReference type="NCBIfam" id="NF002853">
    <property type="entry name" value="PRK03140.1"/>
    <property type="match status" value="1"/>
</dbReference>
<evidence type="ECO:0000256" key="10">
    <source>
        <dbReference type="ARBA" id="ARBA00023264"/>
    </source>
</evidence>
<evidence type="ECO:0000256" key="9">
    <source>
        <dbReference type="ARBA" id="ARBA00023239"/>
    </source>
</evidence>
<keyword evidence="6 12" id="KW-0472">Membrane</keyword>
<keyword evidence="11 12" id="KW-0670">Pyruvate</keyword>
<dbReference type="GO" id="GO:0006646">
    <property type="term" value="P:phosphatidylethanolamine biosynthetic process"/>
    <property type="evidence" value="ECO:0007669"/>
    <property type="project" value="UniProtKB-UniRule"/>
</dbReference>
<gene>
    <name evidence="12" type="primary">psd</name>
    <name evidence="13" type="ORF">FZC76_07735</name>
</gene>
<name>A0A5D4T2Y8_9BACI</name>
<proteinExistence type="inferred from homology"/>
<comment type="function">
    <text evidence="12">Catalyzes the formation of phosphatidylethanolamine (PtdEtn) from phosphatidylserine (PtdSer).</text>
</comment>
<dbReference type="AlphaFoldDB" id="A0A5D4T2Y8"/>
<dbReference type="UniPathway" id="UPA00558">
    <property type="reaction ID" value="UER00616"/>
</dbReference>
<comment type="similarity">
    <text evidence="12">Belongs to the phosphatidylserine decarboxylase family. PSD-B subfamily. Prokaryotic type I sub-subfamily.</text>
</comment>
<comment type="catalytic activity">
    <reaction evidence="12">
        <text>a 1,2-diacyl-sn-glycero-3-phospho-L-serine + H(+) = a 1,2-diacyl-sn-glycero-3-phosphoethanolamine + CO2</text>
        <dbReference type="Rhea" id="RHEA:20828"/>
        <dbReference type="ChEBI" id="CHEBI:15378"/>
        <dbReference type="ChEBI" id="CHEBI:16526"/>
        <dbReference type="ChEBI" id="CHEBI:57262"/>
        <dbReference type="ChEBI" id="CHEBI:64612"/>
        <dbReference type="EC" id="4.1.1.65"/>
    </reaction>
</comment>
<keyword evidence="9 12" id="KW-0456">Lyase</keyword>
<comment type="cofactor">
    <cofactor evidence="12">
        <name>pyruvate</name>
        <dbReference type="ChEBI" id="CHEBI:15361"/>
    </cofactor>
    <text evidence="12">Binds 1 pyruvoyl group covalently per subunit.</text>
</comment>
<dbReference type="InterPro" id="IPR003817">
    <property type="entry name" value="PS_Dcarbxylase"/>
</dbReference>
<dbReference type="RefSeq" id="WP_148987675.1">
    <property type="nucleotide sequence ID" value="NZ_VTEV01000003.1"/>
</dbReference>
<evidence type="ECO:0000256" key="7">
    <source>
        <dbReference type="ARBA" id="ARBA00023145"/>
    </source>
</evidence>
<evidence type="ECO:0000256" key="8">
    <source>
        <dbReference type="ARBA" id="ARBA00023209"/>
    </source>
</evidence>
<dbReference type="PANTHER" id="PTHR10067">
    <property type="entry name" value="PHOSPHATIDYLSERINE DECARBOXYLASE"/>
    <property type="match status" value="1"/>
</dbReference>
<evidence type="ECO:0000313" key="13">
    <source>
        <dbReference type="EMBL" id="TYS68822.1"/>
    </source>
</evidence>
<comment type="pathway">
    <text evidence="12">Phospholipid metabolism; phosphatidylethanolamine biosynthesis; phosphatidylethanolamine from CDP-diacylglycerol: step 2/2.</text>
</comment>